<dbReference type="InterPro" id="IPR026891">
    <property type="entry name" value="Fn3-like"/>
</dbReference>
<dbReference type="RefSeq" id="XP_067815437.1">
    <property type="nucleotide sequence ID" value="XM_067964608.1"/>
</dbReference>
<dbReference type="GO" id="GO:0009251">
    <property type="term" value="P:glucan catabolic process"/>
    <property type="evidence" value="ECO:0007669"/>
    <property type="project" value="TreeGrafter"/>
</dbReference>
<comment type="catalytic activity">
    <reaction evidence="1">
        <text>Hydrolysis of terminal, non-reducing beta-D-glucosyl residues with release of beta-D-glucose.</text>
        <dbReference type="EC" id="3.2.1.21"/>
    </reaction>
</comment>
<reference evidence="9 10" key="1">
    <citation type="journal article" date="2021" name="Genome Biol.">
        <title>AFLAP: assembly-free linkage analysis pipeline using k-mers from genome sequencing data.</title>
        <authorList>
            <person name="Fletcher K."/>
            <person name="Zhang L."/>
            <person name="Gil J."/>
            <person name="Han R."/>
            <person name="Cavanaugh K."/>
            <person name="Michelmore R."/>
        </authorList>
    </citation>
    <scope>NUCLEOTIDE SEQUENCE [LARGE SCALE GENOMIC DNA]</scope>
    <source>
        <strain evidence="9 10">SF5</strain>
    </source>
</reference>
<dbReference type="InterPro" id="IPR002772">
    <property type="entry name" value="Glyco_hydro_3_C"/>
</dbReference>
<dbReference type="SUPFAM" id="SSF51445">
    <property type="entry name" value="(Trans)glycosidases"/>
    <property type="match status" value="1"/>
</dbReference>
<keyword evidence="10" id="KW-1185">Reference proteome</keyword>
<dbReference type="KEGG" id="blac:94350279"/>
<keyword evidence="6" id="KW-0326">Glycosidase</keyword>
<dbReference type="OrthoDB" id="416222at2759"/>
<dbReference type="Gene3D" id="2.60.40.10">
    <property type="entry name" value="Immunoglobulins"/>
    <property type="match status" value="1"/>
</dbReference>
<organism evidence="9 10">
    <name type="scientific">Bremia lactucae</name>
    <name type="common">Lettuce downy mildew</name>
    <dbReference type="NCBI Taxonomy" id="4779"/>
    <lineage>
        <taxon>Eukaryota</taxon>
        <taxon>Sar</taxon>
        <taxon>Stramenopiles</taxon>
        <taxon>Oomycota</taxon>
        <taxon>Peronosporomycetes</taxon>
        <taxon>Peronosporales</taxon>
        <taxon>Peronosporaceae</taxon>
        <taxon>Bremia</taxon>
    </lineage>
</organism>
<evidence type="ECO:0000256" key="2">
    <source>
        <dbReference type="ARBA" id="ARBA00005336"/>
    </source>
</evidence>
<feature type="domain" description="Fibronectin type III-like" evidence="8">
    <location>
        <begin position="683"/>
        <end position="757"/>
    </location>
</feature>
<dbReference type="InterPro" id="IPR001764">
    <property type="entry name" value="Glyco_hydro_3_N"/>
</dbReference>
<keyword evidence="5" id="KW-0378">Hydrolase</keyword>
<dbReference type="InterPro" id="IPR036881">
    <property type="entry name" value="Glyco_hydro_3_C_sf"/>
</dbReference>
<sequence>MTRLQTPFLATLAGLAAASAVTDQHVQSRVEEIMSTMLDIDITAQDIDAMLGQMVQLDVSTILYPNRTLNRALVHEHAKLNIGSYLNTPGADLNDTLASSVQNFSPQEWRDLITEIQQTFASYGSHPVMYGIDSVHGANYVRGAVLFGQQINAAATFNPDLVYNMGRITARDTGAAGIPWLFAPILEISQNPLWARTFETFGEDPYLVSVMADAIIRGIQSNGTTAACMKHIIGYSKTPSGHDRAGVTIADFELLNHFAPSFLAAIKAGALTAMESYISINGVPVVSNTRILQDLVRHDMRFDGLIVTDYAEIQNLHVWHRVAKTDQAAVEMVLTKAPLDMSMVSFNTTFIQLARQAIHQKPALLERIKESTRRILTTKAKLGLFENALPGTEADIALVGRNESRQAALEIARESIVLVKNKDNILPLNLDSEVFLTGPAADNIGLLCGGWTFRWQGVDGNKFFPNGISIHQGIINLLNSSAGTVHYANGLDLNGSYSSNTLEMIETRAGRQSYTIVTIGEREYAEKPGDIDDLNLPHGQVEYVRKIAASGTKLILVLVQGRPRLLQGLAELADAILYAMLPGEMGGQAVAEIIFGRINPSGRLPITYPKTPGTIAIPYNHPVNTRCRDGPCKMEWDFGHGLSFSMFKYGAVSLSESTVLSTDFSSLDVSVFVTNAGPMAGKETVMLFLIQPYRIISVPEAKQLKKFSKIYLQPGETEKVTFSLTSEDWGVFDPQIGRGFRRIVESGEYVIAIKPETECNVYDEDSMANNPLCAKFTILDK</sequence>
<dbReference type="SMART" id="SM01217">
    <property type="entry name" value="Fn3_like"/>
    <property type="match status" value="1"/>
</dbReference>
<comment type="caution">
    <text evidence="9">The sequence shown here is derived from an EMBL/GenBank/DDBJ whole genome shotgun (WGS) entry which is preliminary data.</text>
</comment>
<dbReference type="Pfam" id="PF00933">
    <property type="entry name" value="Glyco_hydro_3"/>
    <property type="match status" value="1"/>
</dbReference>
<dbReference type="FunFam" id="2.60.40.10:FF:000731">
    <property type="entry name" value="Lysosomal beta glucosidase"/>
    <property type="match status" value="1"/>
</dbReference>
<accession>A0A976IBG2</accession>
<name>A0A976IBG2_BRELC</name>
<dbReference type="InterPro" id="IPR013783">
    <property type="entry name" value="Ig-like_fold"/>
</dbReference>
<dbReference type="Proteomes" id="UP000294530">
    <property type="component" value="Unassembled WGS sequence"/>
</dbReference>
<dbReference type="GeneID" id="94350279"/>
<dbReference type="AlphaFoldDB" id="A0A976IBG2"/>
<dbReference type="Gene3D" id="3.20.20.300">
    <property type="entry name" value="Glycoside hydrolase, family 3, N-terminal domain"/>
    <property type="match status" value="1"/>
</dbReference>
<dbReference type="InterPro" id="IPR017853">
    <property type="entry name" value="GH"/>
</dbReference>
<feature type="signal peptide" evidence="7">
    <location>
        <begin position="1"/>
        <end position="20"/>
    </location>
</feature>
<evidence type="ECO:0000256" key="5">
    <source>
        <dbReference type="ARBA" id="ARBA00022801"/>
    </source>
</evidence>
<evidence type="ECO:0000313" key="9">
    <source>
        <dbReference type="EMBL" id="TDH65938.1"/>
    </source>
</evidence>
<dbReference type="EMBL" id="SHOA02000002">
    <property type="protein sequence ID" value="TDH65938.1"/>
    <property type="molecule type" value="Genomic_DNA"/>
</dbReference>
<evidence type="ECO:0000256" key="4">
    <source>
        <dbReference type="ARBA" id="ARBA00022729"/>
    </source>
</evidence>
<dbReference type="FunFam" id="3.40.50.1700:FF:000006">
    <property type="entry name" value="Lysosomal beta glucosidase"/>
    <property type="match status" value="1"/>
</dbReference>
<dbReference type="PANTHER" id="PTHR30620">
    <property type="entry name" value="PERIPLASMIC BETA-GLUCOSIDASE-RELATED"/>
    <property type="match status" value="1"/>
</dbReference>
<evidence type="ECO:0000256" key="7">
    <source>
        <dbReference type="SAM" id="SignalP"/>
    </source>
</evidence>
<evidence type="ECO:0000313" key="10">
    <source>
        <dbReference type="Proteomes" id="UP000294530"/>
    </source>
</evidence>
<dbReference type="InterPro" id="IPR036962">
    <property type="entry name" value="Glyco_hydro_3_N_sf"/>
</dbReference>
<dbReference type="SUPFAM" id="SSF52279">
    <property type="entry name" value="Beta-D-glucan exohydrolase, C-terminal domain"/>
    <property type="match status" value="1"/>
</dbReference>
<dbReference type="FunFam" id="3.20.20.300:FF:000007">
    <property type="entry name" value="Lysosomal beta glucosidase"/>
    <property type="match status" value="1"/>
</dbReference>
<dbReference type="EC" id="3.2.1.21" evidence="3"/>
<evidence type="ECO:0000259" key="8">
    <source>
        <dbReference type="SMART" id="SM01217"/>
    </source>
</evidence>
<dbReference type="PANTHER" id="PTHR30620:SF16">
    <property type="entry name" value="LYSOSOMAL BETA GLUCOSIDASE"/>
    <property type="match status" value="1"/>
</dbReference>
<comment type="similarity">
    <text evidence="2">Belongs to the glycosyl hydrolase 3 family.</text>
</comment>
<evidence type="ECO:0000256" key="3">
    <source>
        <dbReference type="ARBA" id="ARBA00012744"/>
    </source>
</evidence>
<gene>
    <name evidence="9" type="ORF">CCR75_006538</name>
</gene>
<dbReference type="Pfam" id="PF14310">
    <property type="entry name" value="Fn3-like"/>
    <property type="match status" value="1"/>
</dbReference>
<evidence type="ECO:0000256" key="6">
    <source>
        <dbReference type="ARBA" id="ARBA00023295"/>
    </source>
</evidence>
<dbReference type="GO" id="GO:0008422">
    <property type="term" value="F:beta-glucosidase activity"/>
    <property type="evidence" value="ECO:0007669"/>
    <property type="project" value="UniProtKB-EC"/>
</dbReference>
<protein>
    <recommendedName>
        <fullName evidence="3">beta-glucosidase</fullName>
        <ecNumber evidence="3">3.2.1.21</ecNumber>
    </recommendedName>
</protein>
<dbReference type="PRINTS" id="PR00133">
    <property type="entry name" value="GLHYDRLASE3"/>
</dbReference>
<feature type="chain" id="PRO_5037792069" description="beta-glucosidase" evidence="7">
    <location>
        <begin position="21"/>
        <end position="781"/>
    </location>
</feature>
<evidence type="ECO:0000256" key="1">
    <source>
        <dbReference type="ARBA" id="ARBA00000448"/>
    </source>
</evidence>
<proteinExistence type="inferred from homology"/>
<keyword evidence="4 7" id="KW-0732">Signal</keyword>
<dbReference type="InterPro" id="IPR051915">
    <property type="entry name" value="Cellulose_Degrad_GH3"/>
</dbReference>
<dbReference type="Gene3D" id="3.40.50.1700">
    <property type="entry name" value="Glycoside hydrolase family 3 C-terminal domain"/>
    <property type="match status" value="1"/>
</dbReference>
<dbReference type="Pfam" id="PF01915">
    <property type="entry name" value="Glyco_hydro_3_C"/>
    <property type="match status" value="1"/>
</dbReference>